<dbReference type="Proteomes" id="UP000011770">
    <property type="component" value="Unassembled WGS sequence"/>
</dbReference>
<sequence>MQVKNLEISFNKKGGQKPPLKSVKMIKTRIAESVALS</sequence>
<protein>
    <submittedName>
        <fullName evidence="1">Uncharacterized protein</fullName>
    </submittedName>
</protein>
<reference evidence="1 2" key="1">
    <citation type="submission" date="2013-01" db="EMBL/GenBank/DDBJ databases">
        <authorList>
            <person name="Harkins D.M."/>
            <person name="Durkin A.S."/>
            <person name="Brinkac L.M."/>
            <person name="Haft D.H."/>
            <person name="Selengut J.D."/>
            <person name="Sanka R."/>
            <person name="DePew J."/>
            <person name="Purushe J."/>
            <person name="Tulsiani S.M."/>
            <person name="Graham G.C."/>
            <person name="Burns M.-A."/>
            <person name="Dohnt M.F."/>
            <person name="Smythe L.D."/>
            <person name="McKay D.B."/>
            <person name="Craig S.B."/>
            <person name="Vinetz J.M."/>
            <person name="Sutton G.G."/>
            <person name="Nierman W.C."/>
            <person name="Fouts D.E."/>
        </authorList>
    </citation>
    <scope>NUCLEOTIDE SEQUENCE [LARGE SCALE GENOMIC DNA]</scope>
    <source>
        <strain evidence="1 2">LT2116</strain>
    </source>
</reference>
<name>M3H572_9LEPT</name>
<accession>M3H572</accession>
<organism evidence="1 2">
    <name type="scientific">Leptospira weilii serovar Topaz str. LT2116</name>
    <dbReference type="NCBI Taxonomy" id="1088540"/>
    <lineage>
        <taxon>Bacteria</taxon>
        <taxon>Pseudomonadati</taxon>
        <taxon>Spirochaetota</taxon>
        <taxon>Spirochaetia</taxon>
        <taxon>Leptospirales</taxon>
        <taxon>Leptospiraceae</taxon>
        <taxon>Leptospira</taxon>
    </lineage>
</organism>
<dbReference type="EMBL" id="AHOR02000010">
    <property type="protein sequence ID" value="EMF83945.1"/>
    <property type="molecule type" value="Genomic_DNA"/>
</dbReference>
<proteinExistence type="predicted"/>
<evidence type="ECO:0000313" key="1">
    <source>
        <dbReference type="EMBL" id="EMF83945.1"/>
    </source>
</evidence>
<evidence type="ECO:0000313" key="2">
    <source>
        <dbReference type="Proteomes" id="UP000011770"/>
    </source>
</evidence>
<dbReference type="AlphaFoldDB" id="M3H572"/>
<gene>
    <name evidence="1" type="ORF">LEP1GSC188_4444</name>
</gene>
<comment type="caution">
    <text evidence="1">The sequence shown here is derived from an EMBL/GenBank/DDBJ whole genome shotgun (WGS) entry which is preliminary data.</text>
</comment>